<feature type="transmembrane region" description="Helical" evidence="5">
    <location>
        <begin position="63"/>
        <end position="89"/>
    </location>
</feature>
<evidence type="ECO:0000313" key="7">
    <source>
        <dbReference type="WBParaSite" id="DME_0000475801-mRNA-1"/>
    </source>
</evidence>
<sequence>LNGILGIMKRLDYLRIEDDHKASFIVLNLRPDEQQRLSNALNKIMKNQGIIPIKITKEQQKQLFLINSIPFVGFGFLDNFIMIIAGEYIDQTIGVWLAISTMAAAALGNTISDVSGIGLVHYVEAVARKFGLYHPELTDKQLNSTLARTIVNLGRAFGLISGCLIGMFPLLFFNSSESE</sequence>
<dbReference type="PANTHER" id="PTHR21706">
    <property type="entry name" value="TRANSMEMBRANE PROTEIN 65"/>
    <property type="match status" value="1"/>
</dbReference>
<keyword evidence="4 5" id="KW-0472">Membrane</keyword>
<evidence type="ECO:0000256" key="1">
    <source>
        <dbReference type="ARBA" id="ARBA00004141"/>
    </source>
</evidence>
<dbReference type="Proteomes" id="UP000038040">
    <property type="component" value="Unplaced"/>
</dbReference>
<evidence type="ECO:0000256" key="3">
    <source>
        <dbReference type="ARBA" id="ARBA00022989"/>
    </source>
</evidence>
<evidence type="ECO:0000256" key="5">
    <source>
        <dbReference type="SAM" id="Phobius"/>
    </source>
</evidence>
<evidence type="ECO:0000256" key="4">
    <source>
        <dbReference type="ARBA" id="ARBA00023136"/>
    </source>
</evidence>
<dbReference type="GO" id="GO:0016020">
    <property type="term" value="C:membrane"/>
    <property type="evidence" value="ECO:0007669"/>
    <property type="project" value="UniProtKB-SubCell"/>
</dbReference>
<keyword evidence="3 5" id="KW-1133">Transmembrane helix</keyword>
<keyword evidence="2 5" id="KW-0812">Transmembrane</keyword>
<accession>A0A158Q4F7</accession>
<feature type="transmembrane region" description="Helical" evidence="5">
    <location>
        <begin position="95"/>
        <end position="120"/>
    </location>
</feature>
<protein>
    <submittedName>
        <fullName evidence="7">Transmembrane protein 65</fullName>
    </submittedName>
</protein>
<dbReference type="InterPro" id="IPR019537">
    <property type="entry name" value="TMEM65"/>
</dbReference>
<proteinExistence type="predicted"/>
<dbReference type="AlphaFoldDB" id="A0A158Q4F7"/>
<reference evidence="7" key="1">
    <citation type="submission" date="2016-04" db="UniProtKB">
        <authorList>
            <consortium name="WormBaseParasite"/>
        </authorList>
    </citation>
    <scope>IDENTIFICATION</scope>
</reference>
<dbReference type="PANTHER" id="PTHR21706:SF15">
    <property type="entry name" value="TRANSMEMBRANE PROTEIN 65"/>
    <property type="match status" value="1"/>
</dbReference>
<feature type="transmembrane region" description="Helical" evidence="5">
    <location>
        <begin position="156"/>
        <end position="173"/>
    </location>
</feature>
<dbReference type="Pfam" id="PF10507">
    <property type="entry name" value="TMEM65"/>
    <property type="match status" value="1"/>
</dbReference>
<organism evidence="6 7">
    <name type="scientific">Dracunculus medinensis</name>
    <name type="common">Guinea worm</name>
    <dbReference type="NCBI Taxonomy" id="318479"/>
    <lineage>
        <taxon>Eukaryota</taxon>
        <taxon>Metazoa</taxon>
        <taxon>Ecdysozoa</taxon>
        <taxon>Nematoda</taxon>
        <taxon>Chromadorea</taxon>
        <taxon>Rhabditida</taxon>
        <taxon>Spirurina</taxon>
        <taxon>Dracunculoidea</taxon>
        <taxon>Dracunculidae</taxon>
        <taxon>Dracunculus</taxon>
    </lineage>
</organism>
<name>A0A158Q4F7_DRAME</name>
<dbReference type="GO" id="GO:0005739">
    <property type="term" value="C:mitochondrion"/>
    <property type="evidence" value="ECO:0007669"/>
    <property type="project" value="TreeGrafter"/>
</dbReference>
<comment type="subcellular location">
    <subcellularLocation>
        <location evidence="1">Membrane</location>
        <topology evidence="1">Multi-pass membrane protein</topology>
    </subcellularLocation>
</comment>
<evidence type="ECO:0000313" key="6">
    <source>
        <dbReference type="Proteomes" id="UP000038040"/>
    </source>
</evidence>
<dbReference type="WBParaSite" id="DME_0000475801-mRNA-1">
    <property type="protein sequence ID" value="DME_0000475801-mRNA-1"/>
    <property type="gene ID" value="DME_0000475801"/>
</dbReference>
<evidence type="ECO:0000256" key="2">
    <source>
        <dbReference type="ARBA" id="ARBA00022692"/>
    </source>
</evidence>